<proteinExistence type="predicted"/>
<comment type="caution">
    <text evidence="4">The sequence shown here is derived from an EMBL/GenBank/DDBJ whole genome shotgun (WGS) entry which is preliminary data.</text>
</comment>
<dbReference type="InterPro" id="IPR036875">
    <property type="entry name" value="Znf_CCHC_sf"/>
</dbReference>
<keyword evidence="2" id="KW-0863">Zinc-finger</keyword>
<dbReference type="InterPro" id="IPR001878">
    <property type="entry name" value="Znf_CCHC"/>
</dbReference>
<evidence type="ECO:0000313" key="5">
    <source>
        <dbReference type="Proteomes" id="UP000886653"/>
    </source>
</evidence>
<dbReference type="GO" id="GO:0006397">
    <property type="term" value="P:mRNA processing"/>
    <property type="evidence" value="ECO:0007669"/>
    <property type="project" value="UniProtKB-KW"/>
</dbReference>
<feature type="non-terminal residue" evidence="4">
    <location>
        <position position="1"/>
    </location>
</feature>
<accession>A0A9P6NU63</accession>
<keyword evidence="2" id="KW-0862">Zinc</keyword>
<dbReference type="SMART" id="SM00343">
    <property type="entry name" value="ZnF_C2HC"/>
    <property type="match status" value="5"/>
</dbReference>
<evidence type="ECO:0000313" key="4">
    <source>
        <dbReference type="EMBL" id="KAG0152009.1"/>
    </source>
</evidence>
<feature type="domain" description="CCHC-type" evidence="3">
    <location>
        <begin position="147"/>
        <end position="161"/>
    </location>
</feature>
<keyword evidence="1" id="KW-0507">mRNA processing</keyword>
<evidence type="ECO:0000259" key="3">
    <source>
        <dbReference type="PROSITE" id="PS50158"/>
    </source>
</evidence>
<keyword evidence="2" id="KW-0479">Metal-binding</keyword>
<keyword evidence="5" id="KW-1185">Reference proteome</keyword>
<protein>
    <recommendedName>
        <fullName evidence="3">CCHC-type domain-containing protein</fullName>
    </recommendedName>
</protein>
<reference evidence="4" key="1">
    <citation type="submission" date="2013-11" db="EMBL/GenBank/DDBJ databases">
        <title>Genome sequence of the fusiform rust pathogen reveals effectors for host alternation and coevolution with pine.</title>
        <authorList>
            <consortium name="DOE Joint Genome Institute"/>
            <person name="Smith K."/>
            <person name="Pendleton A."/>
            <person name="Kubisiak T."/>
            <person name="Anderson C."/>
            <person name="Salamov A."/>
            <person name="Aerts A."/>
            <person name="Riley R."/>
            <person name="Clum A."/>
            <person name="Lindquist E."/>
            <person name="Ence D."/>
            <person name="Campbell M."/>
            <person name="Kronenberg Z."/>
            <person name="Feau N."/>
            <person name="Dhillon B."/>
            <person name="Hamelin R."/>
            <person name="Burleigh J."/>
            <person name="Smith J."/>
            <person name="Yandell M."/>
            <person name="Nelson C."/>
            <person name="Grigoriev I."/>
            <person name="Davis J."/>
        </authorList>
    </citation>
    <scope>NUCLEOTIDE SEQUENCE</scope>
    <source>
        <strain evidence="4">G11</strain>
    </source>
</reference>
<dbReference type="InterPro" id="IPR051714">
    <property type="entry name" value="Znf_CCHC_NABP"/>
</dbReference>
<dbReference type="GO" id="GO:0008270">
    <property type="term" value="F:zinc ion binding"/>
    <property type="evidence" value="ECO:0007669"/>
    <property type="project" value="UniProtKB-KW"/>
</dbReference>
<dbReference type="AlphaFoldDB" id="A0A9P6NU63"/>
<dbReference type="EMBL" id="MU167210">
    <property type="protein sequence ID" value="KAG0152009.1"/>
    <property type="molecule type" value="Genomic_DNA"/>
</dbReference>
<dbReference type="OrthoDB" id="3341596at2759"/>
<gene>
    <name evidence="4" type="ORF">CROQUDRAFT_36121</name>
</gene>
<feature type="domain" description="CCHC-type" evidence="3">
    <location>
        <begin position="17"/>
        <end position="32"/>
    </location>
</feature>
<dbReference type="PANTHER" id="PTHR23002">
    <property type="entry name" value="ZINC FINGER CCHC DOMAIN CONTAINING PROTEIN"/>
    <property type="match status" value="1"/>
</dbReference>
<feature type="domain" description="CCHC-type" evidence="3">
    <location>
        <begin position="41"/>
        <end position="56"/>
    </location>
</feature>
<evidence type="ECO:0000256" key="1">
    <source>
        <dbReference type="ARBA" id="ARBA00022664"/>
    </source>
</evidence>
<dbReference type="Gene3D" id="4.10.60.10">
    <property type="entry name" value="Zinc finger, CCHC-type"/>
    <property type="match status" value="3"/>
</dbReference>
<dbReference type="SUPFAM" id="SSF57756">
    <property type="entry name" value="Retrovirus zinc finger-like domains"/>
    <property type="match status" value="3"/>
</dbReference>
<dbReference type="Pfam" id="PF00098">
    <property type="entry name" value="zf-CCHC"/>
    <property type="match status" value="5"/>
</dbReference>
<sequence>GAIGHLAEQCSAESRLCFNCKQPGHESATCPNPRTADAKQCYSCSGIGHLAMDCPSVKVAGPGFQAGGQKCYTCGRFGHISRMCSQAGFNNGSRGGYPGASFKPRLAPGQVIQCYKCQGMNHYARDCMAPGPAFGGVSSALNRSKTCYRCQLAGHIARDCPTAESTMGEVIVT</sequence>
<organism evidence="4 5">
    <name type="scientific">Cronartium quercuum f. sp. fusiforme G11</name>
    <dbReference type="NCBI Taxonomy" id="708437"/>
    <lineage>
        <taxon>Eukaryota</taxon>
        <taxon>Fungi</taxon>
        <taxon>Dikarya</taxon>
        <taxon>Basidiomycota</taxon>
        <taxon>Pucciniomycotina</taxon>
        <taxon>Pucciniomycetes</taxon>
        <taxon>Pucciniales</taxon>
        <taxon>Coleosporiaceae</taxon>
        <taxon>Cronartium</taxon>
    </lineage>
</organism>
<feature type="domain" description="CCHC-type" evidence="3">
    <location>
        <begin position="70"/>
        <end position="86"/>
    </location>
</feature>
<dbReference type="FunFam" id="4.10.60.10:FF:000016">
    <property type="entry name" value="Cellular nucleic acid-binding protein"/>
    <property type="match status" value="1"/>
</dbReference>
<dbReference type="GO" id="GO:0003676">
    <property type="term" value="F:nucleic acid binding"/>
    <property type="evidence" value="ECO:0007669"/>
    <property type="project" value="InterPro"/>
</dbReference>
<name>A0A9P6NU63_9BASI</name>
<dbReference type="Proteomes" id="UP000886653">
    <property type="component" value="Unassembled WGS sequence"/>
</dbReference>
<feature type="domain" description="CCHC-type" evidence="3">
    <location>
        <begin position="114"/>
        <end position="127"/>
    </location>
</feature>
<evidence type="ECO:0000256" key="2">
    <source>
        <dbReference type="PROSITE-ProRule" id="PRU00047"/>
    </source>
</evidence>
<dbReference type="PROSITE" id="PS50158">
    <property type="entry name" value="ZF_CCHC"/>
    <property type="match status" value="5"/>
</dbReference>